<evidence type="ECO:0000256" key="1">
    <source>
        <dbReference type="SAM" id="SignalP"/>
    </source>
</evidence>
<reference evidence="2" key="1">
    <citation type="submission" date="2020-05" db="UniProtKB">
        <authorList>
            <consortium name="EnsemblMetazoa"/>
        </authorList>
    </citation>
    <scope>IDENTIFICATION</scope>
    <source>
        <strain evidence="2">USDA</strain>
    </source>
</reference>
<sequence length="182" mass="20896">MLYKIVFTLMVLSCLDNVLLAKKRRNIIFHNVTCICLTDLVKQSACDIRQLTNGRYGLNAMFELTRQLPATADVEILLTYKLPRGSRVVKFINLKLRICDVLVHLPTVPLVKEVLIGLSRYSNLPLSCPVKENKMYNVTNLIISDTVWPPYMPLVNFNFTLNFTNLKKLLYTYDLRGSVVQI</sequence>
<dbReference type="AlphaFoldDB" id="A0A1I8NVR1"/>
<feature type="signal peptide" evidence="1">
    <location>
        <begin position="1"/>
        <end position="21"/>
    </location>
</feature>
<evidence type="ECO:0000313" key="2">
    <source>
        <dbReference type="EnsemblMetazoa" id="SCAU002460-PA"/>
    </source>
</evidence>
<dbReference type="PANTHER" id="PTHR20898">
    <property type="entry name" value="DAEDALUS ON 3-RELATED-RELATED"/>
    <property type="match status" value="1"/>
</dbReference>
<dbReference type="OrthoDB" id="8060832at2759"/>
<dbReference type="InterPro" id="IPR010512">
    <property type="entry name" value="DUF1091"/>
</dbReference>
<proteinExistence type="predicted"/>
<dbReference type="Proteomes" id="UP000095300">
    <property type="component" value="Unassembled WGS sequence"/>
</dbReference>
<accession>A0A1I8NVR1</accession>
<evidence type="ECO:0000313" key="3">
    <source>
        <dbReference type="Proteomes" id="UP000095300"/>
    </source>
</evidence>
<dbReference type="EnsemblMetazoa" id="SCAU002460-RA">
    <property type="protein sequence ID" value="SCAU002460-PA"/>
    <property type="gene ID" value="SCAU002460"/>
</dbReference>
<keyword evidence="3" id="KW-1185">Reference proteome</keyword>
<dbReference type="PANTHER" id="PTHR20898:SF0">
    <property type="entry name" value="DAEDALUS ON 3-RELATED"/>
    <property type="match status" value="1"/>
</dbReference>
<feature type="chain" id="PRO_5009325587" description="MD-2-related lipid-recognition domain-containing protein" evidence="1">
    <location>
        <begin position="22"/>
        <end position="182"/>
    </location>
</feature>
<protein>
    <recommendedName>
        <fullName evidence="4">MD-2-related lipid-recognition domain-containing protein</fullName>
    </recommendedName>
</protein>
<organism evidence="2 3">
    <name type="scientific">Stomoxys calcitrans</name>
    <name type="common">Stable fly</name>
    <name type="synonym">Conops calcitrans</name>
    <dbReference type="NCBI Taxonomy" id="35570"/>
    <lineage>
        <taxon>Eukaryota</taxon>
        <taxon>Metazoa</taxon>
        <taxon>Ecdysozoa</taxon>
        <taxon>Arthropoda</taxon>
        <taxon>Hexapoda</taxon>
        <taxon>Insecta</taxon>
        <taxon>Pterygota</taxon>
        <taxon>Neoptera</taxon>
        <taxon>Endopterygota</taxon>
        <taxon>Diptera</taxon>
        <taxon>Brachycera</taxon>
        <taxon>Muscomorpha</taxon>
        <taxon>Muscoidea</taxon>
        <taxon>Muscidae</taxon>
        <taxon>Stomoxys</taxon>
    </lineage>
</organism>
<gene>
    <name evidence="2" type="primary">106086500</name>
</gene>
<keyword evidence="1" id="KW-0732">Signal</keyword>
<name>A0A1I8NVR1_STOCA</name>
<dbReference type="KEGG" id="scac:106086500"/>
<dbReference type="Pfam" id="PF06477">
    <property type="entry name" value="DUF1091"/>
    <property type="match status" value="1"/>
</dbReference>
<dbReference type="VEuPathDB" id="VectorBase:SCAU002460"/>
<evidence type="ECO:0008006" key="4">
    <source>
        <dbReference type="Google" id="ProtNLM"/>
    </source>
</evidence>